<name>A0A178YDL8_SINSA</name>
<evidence type="ECO:0000256" key="1">
    <source>
        <dbReference type="SAM" id="Phobius"/>
    </source>
</evidence>
<evidence type="ECO:0000313" key="3">
    <source>
        <dbReference type="Proteomes" id="UP000078507"/>
    </source>
</evidence>
<dbReference type="STRING" id="36856.ATB98_19030"/>
<comment type="caution">
    <text evidence="2">The sequence shown here is derived from an EMBL/GenBank/DDBJ whole genome shotgun (WGS) entry which is preliminary data.</text>
</comment>
<feature type="transmembrane region" description="Helical" evidence="1">
    <location>
        <begin position="60"/>
        <end position="79"/>
    </location>
</feature>
<keyword evidence="1" id="KW-1133">Transmembrane helix</keyword>
<dbReference type="OrthoDB" id="7777996at2"/>
<protein>
    <submittedName>
        <fullName evidence="2">Uncharacterized protein</fullName>
    </submittedName>
</protein>
<dbReference type="EMBL" id="LNQB01000073">
    <property type="protein sequence ID" value="OAP44935.1"/>
    <property type="molecule type" value="Genomic_DNA"/>
</dbReference>
<sequence length="99" mass="10296">MPPAVEGPTAGSAKAQGMAGWLSLAATPACIVMAVMTVVTGGATMVCSSLQEPSPLNEMATMYLLMAAFHSPPWLRLVANRRNRAGMHARVTSPNRTAG</sequence>
<organism evidence="2 3">
    <name type="scientific">Sinorhizobium saheli</name>
    <dbReference type="NCBI Taxonomy" id="36856"/>
    <lineage>
        <taxon>Bacteria</taxon>
        <taxon>Pseudomonadati</taxon>
        <taxon>Pseudomonadota</taxon>
        <taxon>Alphaproteobacteria</taxon>
        <taxon>Hyphomicrobiales</taxon>
        <taxon>Rhizobiaceae</taxon>
        <taxon>Sinorhizobium/Ensifer group</taxon>
        <taxon>Sinorhizobium</taxon>
    </lineage>
</organism>
<keyword evidence="3" id="KW-1185">Reference proteome</keyword>
<keyword evidence="1" id="KW-0472">Membrane</keyword>
<dbReference type="AlphaFoldDB" id="A0A178YDL8"/>
<evidence type="ECO:0000313" key="2">
    <source>
        <dbReference type="EMBL" id="OAP44935.1"/>
    </source>
</evidence>
<reference evidence="2 3" key="1">
    <citation type="submission" date="2015-11" db="EMBL/GenBank/DDBJ databases">
        <title>Ensifer anhuiense sp. nov., an effective nitrogen fixation bacterium with Glycine soja.</title>
        <authorList>
            <person name="Yan H."/>
            <person name="Chen W."/>
        </authorList>
    </citation>
    <scope>NUCLEOTIDE SEQUENCE [LARGE SCALE GENOMIC DNA]</scope>
    <source>
        <strain evidence="2 3">LMG 7837</strain>
    </source>
</reference>
<accession>A0A178YDL8</accession>
<proteinExistence type="predicted"/>
<keyword evidence="1" id="KW-0812">Transmembrane</keyword>
<feature type="transmembrane region" description="Helical" evidence="1">
    <location>
        <begin position="21"/>
        <end position="40"/>
    </location>
</feature>
<dbReference type="Proteomes" id="UP000078507">
    <property type="component" value="Unassembled WGS sequence"/>
</dbReference>
<gene>
    <name evidence="2" type="ORF">ATB98_19030</name>
</gene>